<reference evidence="1 2" key="1">
    <citation type="submission" date="2016-10" db="EMBL/GenBank/DDBJ databases">
        <authorList>
            <person name="de Groot N.N."/>
        </authorList>
    </citation>
    <scope>NUCLEOTIDE SEQUENCE [LARGE SCALE GENOMIC DNA]</scope>
    <source>
        <strain evidence="1 2">DSM 21001</strain>
    </source>
</reference>
<dbReference type="EMBL" id="FOZL01000002">
    <property type="protein sequence ID" value="SFS21194.1"/>
    <property type="molecule type" value="Genomic_DNA"/>
</dbReference>
<evidence type="ECO:0000313" key="2">
    <source>
        <dbReference type="Proteomes" id="UP000199024"/>
    </source>
</evidence>
<dbReference type="Proteomes" id="UP000199024">
    <property type="component" value="Unassembled WGS sequence"/>
</dbReference>
<dbReference type="RefSeq" id="WP_089843283.1">
    <property type="nucleotide sequence ID" value="NZ_FOZL01000002.1"/>
</dbReference>
<protein>
    <submittedName>
        <fullName evidence="1">Uncharacterized protein</fullName>
    </submittedName>
</protein>
<gene>
    <name evidence="1" type="ORF">SAMN05421771_4081</name>
</gene>
<accession>A0A1I6MZT7</accession>
<sequence length="105" mass="11760">MNQGYQQATIPVADPQTFGAVRSAIETSFAQAKVADFLKSLDRASLRIRDFEVVLGKGMLGPQAKGEYNRLGNGDQGMIRELYLAALEHVAPELRQKFFKLYAYY</sequence>
<dbReference type="STRING" id="474950.SAMN05421771_4081"/>
<evidence type="ECO:0000313" key="1">
    <source>
        <dbReference type="EMBL" id="SFS21194.1"/>
    </source>
</evidence>
<name>A0A1I6MZT7_9BACT</name>
<dbReference type="OrthoDB" id="121895at2"/>
<keyword evidence="2" id="KW-1185">Reference proteome</keyword>
<dbReference type="AlphaFoldDB" id="A0A1I6MZT7"/>
<organism evidence="1 2">
    <name type="scientific">Granulicella pectinivorans</name>
    <dbReference type="NCBI Taxonomy" id="474950"/>
    <lineage>
        <taxon>Bacteria</taxon>
        <taxon>Pseudomonadati</taxon>
        <taxon>Acidobacteriota</taxon>
        <taxon>Terriglobia</taxon>
        <taxon>Terriglobales</taxon>
        <taxon>Acidobacteriaceae</taxon>
        <taxon>Granulicella</taxon>
    </lineage>
</organism>
<proteinExistence type="predicted"/>